<dbReference type="GO" id="GO:0005975">
    <property type="term" value="P:carbohydrate metabolic process"/>
    <property type="evidence" value="ECO:0007669"/>
    <property type="project" value="InterPro"/>
</dbReference>
<dbReference type="Pfam" id="PF14498">
    <property type="entry name" value="Glyco_hyd_65N_2"/>
    <property type="match status" value="1"/>
</dbReference>
<feature type="domain" description="Glycosyl hydrolase family 95 N-terminal" evidence="2">
    <location>
        <begin position="31"/>
        <end position="285"/>
    </location>
</feature>
<dbReference type="SUPFAM" id="SSF48208">
    <property type="entry name" value="Six-hairpin glycosidases"/>
    <property type="match status" value="1"/>
</dbReference>
<comment type="caution">
    <text evidence="4">The sequence shown here is derived from an EMBL/GenBank/DDBJ whole genome shotgun (WGS) entry which is preliminary data.</text>
</comment>
<dbReference type="Gene3D" id="1.50.10.10">
    <property type="match status" value="1"/>
</dbReference>
<dbReference type="Pfam" id="PF22124">
    <property type="entry name" value="Glyco_hydro_95_cat"/>
    <property type="match status" value="1"/>
</dbReference>
<feature type="signal peptide" evidence="1">
    <location>
        <begin position="1"/>
        <end position="18"/>
    </location>
</feature>
<dbReference type="InterPro" id="IPR054363">
    <property type="entry name" value="GH95_cat"/>
</dbReference>
<dbReference type="InterPro" id="IPR016518">
    <property type="entry name" value="Alpha-L-fucosidase"/>
</dbReference>
<proteinExistence type="predicted"/>
<evidence type="ECO:0008006" key="6">
    <source>
        <dbReference type="Google" id="ProtNLM"/>
    </source>
</evidence>
<organism evidence="4 5">
    <name type="scientific">Rhizoctonia solani</name>
    <dbReference type="NCBI Taxonomy" id="456999"/>
    <lineage>
        <taxon>Eukaryota</taxon>
        <taxon>Fungi</taxon>
        <taxon>Dikarya</taxon>
        <taxon>Basidiomycota</taxon>
        <taxon>Agaricomycotina</taxon>
        <taxon>Agaricomycetes</taxon>
        <taxon>Cantharellales</taxon>
        <taxon>Ceratobasidiaceae</taxon>
        <taxon>Rhizoctonia</taxon>
    </lineage>
</organism>
<dbReference type="Proteomes" id="UP000663827">
    <property type="component" value="Unassembled WGS sequence"/>
</dbReference>
<feature type="chain" id="PRO_5034899571" description="Glycoside hydrolase family 95 protein" evidence="1">
    <location>
        <begin position="19"/>
        <end position="757"/>
    </location>
</feature>
<reference evidence="4" key="1">
    <citation type="submission" date="2021-01" db="EMBL/GenBank/DDBJ databases">
        <authorList>
            <person name="Kaushik A."/>
        </authorList>
    </citation>
    <scope>NUCLEOTIDE SEQUENCE</scope>
    <source>
        <strain evidence="4">AG5</strain>
    </source>
</reference>
<evidence type="ECO:0000259" key="2">
    <source>
        <dbReference type="Pfam" id="PF14498"/>
    </source>
</evidence>
<dbReference type="PANTHER" id="PTHR31084:SF3">
    <property type="entry name" value="ALPHA-FUCOSIDASE A"/>
    <property type="match status" value="1"/>
</dbReference>
<protein>
    <recommendedName>
        <fullName evidence="6">Glycoside hydrolase family 95 protein</fullName>
    </recommendedName>
</protein>
<evidence type="ECO:0000313" key="4">
    <source>
        <dbReference type="EMBL" id="CAE7142286.1"/>
    </source>
</evidence>
<evidence type="ECO:0000256" key="1">
    <source>
        <dbReference type="SAM" id="SignalP"/>
    </source>
</evidence>
<dbReference type="InterPro" id="IPR027414">
    <property type="entry name" value="GH95_N_dom"/>
</dbReference>
<gene>
    <name evidence="4" type="ORF">RDB_LOCUS76373</name>
</gene>
<dbReference type="GO" id="GO:0004560">
    <property type="term" value="F:alpha-L-fucosidase activity"/>
    <property type="evidence" value="ECO:0007669"/>
    <property type="project" value="InterPro"/>
</dbReference>
<accession>A0A8H3E1L2</accession>
<evidence type="ECO:0000259" key="3">
    <source>
        <dbReference type="Pfam" id="PF22124"/>
    </source>
</evidence>
<feature type="domain" description="Glycosyl hydrolase family 95 catalytic" evidence="3">
    <location>
        <begin position="319"/>
        <end position="750"/>
    </location>
</feature>
<evidence type="ECO:0000313" key="5">
    <source>
        <dbReference type="Proteomes" id="UP000663827"/>
    </source>
</evidence>
<name>A0A8H3E1L2_9AGAM</name>
<dbReference type="AlphaFoldDB" id="A0A8H3E1L2"/>
<keyword evidence="1" id="KW-0732">Signal</keyword>
<dbReference type="EMBL" id="CAJNJQ010001535">
    <property type="protein sequence ID" value="CAE7142286.1"/>
    <property type="molecule type" value="Genomic_DNA"/>
</dbReference>
<dbReference type="PANTHER" id="PTHR31084">
    <property type="entry name" value="ALPHA-L-FUCOSIDASE 2"/>
    <property type="match status" value="1"/>
</dbReference>
<dbReference type="InterPro" id="IPR012341">
    <property type="entry name" value="6hp_glycosidase-like_sf"/>
</dbReference>
<dbReference type="InterPro" id="IPR008928">
    <property type="entry name" value="6-hairpin_glycosidase_sf"/>
</dbReference>
<dbReference type="PIRSF" id="PIRSF007663">
    <property type="entry name" value="UCP007663"/>
    <property type="match status" value="1"/>
</dbReference>
<sequence length="757" mass="83725">MTLTPWTLVLVLWGTVAAAAPSKFPKTGNGLWYNEPGVNWTTQYLPIGNGYLGAMVNGNTTSDSIQLNIESLWSGGPFRNSSYNGGNHPESESGYLATQLAKIRDAIFKTSNGKEITSLEPLPFSTDNYGSYSGIGYLNITRTASGEVTDYARWLDMDDALLKTAWKEPSGSFGRTYFCSNPTRACTVHTTSSTVGGYSATYSFSSLSGLPKRNITCLDNATVQLRGNVGPPGMLYELLARIQKSDPGGGTVKCTIDPVTGDAQLLANGTTEAWVTWVGGTEYSMDAGNAAHNYSFKGPDPHDGLVSLLTKASSQQANSALSTHIADYRKALGGFSLDIGQKFDGSKTTDELINEYRTDDGNPYLEWILFNFARYMLVASSRSYLPANLQGKWARDAKARWDSDYHANINLQMNYWVAEMTNLQVTDSLWNYMEKTWAPRGAETAKILYNVTRGWLVENELNIFGHSGMKTYGARANNYPEAPAWMMMHVYDHFDYTNDVAWWKRQGWPLLKGVTQFWLGNLVEDRHFNDSTLVAIPCNSPEQDPATFGCANSQQLIWQLFESVEKGFDASGDTDVAFLDEVRAKKARLYKGVKIGSFGQLQGTTLGSIKIYPYLIRETEWKVEFDSPTNTHRHLSHLIGLYPGYVLANFKPPTNGTEGVPNLTRDQVLNAAEVSLISRGNGTKDGNAGWEKVWRAACWAQLQNSTAFYHQLTYAIDINFAGNLWSIYNPAEVDPTFQIDANMGYAAAVMVSTNITV</sequence>